<dbReference type="RefSeq" id="WP_089236897.1">
    <property type="nucleotide sequence ID" value="NZ_FZOK01000001.1"/>
</dbReference>
<dbReference type="InterPro" id="IPR008969">
    <property type="entry name" value="CarboxyPept-like_regulatory"/>
</dbReference>
<keyword evidence="2" id="KW-1185">Reference proteome</keyword>
<dbReference type="SUPFAM" id="SSF49464">
    <property type="entry name" value="Carboxypeptidase regulatory domain-like"/>
    <property type="match status" value="1"/>
</dbReference>
<evidence type="ECO:0000313" key="1">
    <source>
        <dbReference type="EMBL" id="SNR94413.1"/>
    </source>
</evidence>
<dbReference type="EMBL" id="FZOK01000001">
    <property type="protein sequence ID" value="SNR94413.1"/>
    <property type="molecule type" value="Genomic_DNA"/>
</dbReference>
<gene>
    <name evidence="1" type="ORF">SAMN06295967_101116</name>
</gene>
<sequence length="247" mass="28611">MADKNLKVSIKKPCDKKWESFSLNENGGFCSKCKTTVVDFTNLSNEEILQYMNNSNQKVCGRINIHHKSFLYKAARTYRHSLAFKVITGLFLFAGTDKINAKNQIPQDKNFTIGQTSPELLNINFQVLKNASTESFISGKVIDAITKEPIPGAVILLKNTRIGTTSSIEGKFKIDIPNDLKRNKNEIEVRFIGYESVSMKFKKDQLPIYQDFEMEESREVLIGEIIIIQNRKRWWHFWKKEYKPIKY</sequence>
<dbReference type="OrthoDB" id="825554at2"/>
<dbReference type="Pfam" id="PF13715">
    <property type="entry name" value="CarbopepD_reg_2"/>
    <property type="match status" value="1"/>
</dbReference>
<dbReference type="Proteomes" id="UP000198480">
    <property type="component" value="Unassembled WGS sequence"/>
</dbReference>
<name>A0A239AHJ4_9BACT</name>
<proteinExistence type="predicted"/>
<evidence type="ECO:0000313" key="2">
    <source>
        <dbReference type="Proteomes" id="UP000198480"/>
    </source>
</evidence>
<organism evidence="1 2">
    <name type="scientific">Belliella buryatensis</name>
    <dbReference type="NCBI Taxonomy" id="1500549"/>
    <lineage>
        <taxon>Bacteria</taxon>
        <taxon>Pseudomonadati</taxon>
        <taxon>Bacteroidota</taxon>
        <taxon>Cytophagia</taxon>
        <taxon>Cytophagales</taxon>
        <taxon>Cyclobacteriaceae</taxon>
        <taxon>Belliella</taxon>
    </lineage>
</organism>
<protein>
    <submittedName>
        <fullName evidence="1">CarboxypepD_reg-like domain-containing protein</fullName>
    </submittedName>
</protein>
<dbReference type="Gene3D" id="2.60.40.1120">
    <property type="entry name" value="Carboxypeptidase-like, regulatory domain"/>
    <property type="match status" value="1"/>
</dbReference>
<accession>A0A239AHJ4</accession>
<dbReference type="AlphaFoldDB" id="A0A239AHJ4"/>
<reference evidence="2" key="1">
    <citation type="submission" date="2017-06" db="EMBL/GenBank/DDBJ databases">
        <authorList>
            <person name="Varghese N."/>
            <person name="Submissions S."/>
        </authorList>
    </citation>
    <scope>NUCLEOTIDE SEQUENCE [LARGE SCALE GENOMIC DNA]</scope>
    <source>
        <strain evidence="2">5C</strain>
    </source>
</reference>